<sequence>MFSPIWTARRYTIYHLIEVADEIQLMQLYPEIRDIIEKSCVVSQSGIYEQHQGLNAIIEEVNKALKTLISPVPQQRY</sequence>
<accession>A0A8H4EGQ3</accession>
<keyword evidence="2" id="KW-1185">Reference proteome</keyword>
<gene>
    <name evidence="1" type="ORF">F8M41_023644</name>
</gene>
<organism evidence="1 2">
    <name type="scientific">Gigaspora margarita</name>
    <dbReference type="NCBI Taxonomy" id="4874"/>
    <lineage>
        <taxon>Eukaryota</taxon>
        <taxon>Fungi</taxon>
        <taxon>Fungi incertae sedis</taxon>
        <taxon>Mucoromycota</taxon>
        <taxon>Glomeromycotina</taxon>
        <taxon>Glomeromycetes</taxon>
        <taxon>Diversisporales</taxon>
        <taxon>Gigasporaceae</taxon>
        <taxon>Gigaspora</taxon>
    </lineage>
</organism>
<evidence type="ECO:0000313" key="1">
    <source>
        <dbReference type="EMBL" id="KAF0480859.1"/>
    </source>
</evidence>
<name>A0A8H4EGQ3_GIGMA</name>
<proteinExistence type="predicted"/>
<dbReference type="EMBL" id="WTPW01000775">
    <property type="protein sequence ID" value="KAF0480859.1"/>
    <property type="molecule type" value="Genomic_DNA"/>
</dbReference>
<comment type="caution">
    <text evidence="1">The sequence shown here is derived from an EMBL/GenBank/DDBJ whole genome shotgun (WGS) entry which is preliminary data.</text>
</comment>
<protein>
    <submittedName>
        <fullName evidence="1">Uncharacterized protein</fullName>
    </submittedName>
</protein>
<dbReference type="Proteomes" id="UP000439903">
    <property type="component" value="Unassembled WGS sequence"/>
</dbReference>
<dbReference type="AlphaFoldDB" id="A0A8H4EGQ3"/>
<reference evidence="1 2" key="1">
    <citation type="journal article" date="2019" name="Environ. Microbiol.">
        <title>At the nexus of three kingdoms: the genome of the mycorrhizal fungus Gigaspora margarita provides insights into plant, endobacterial and fungal interactions.</title>
        <authorList>
            <person name="Venice F."/>
            <person name="Ghignone S."/>
            <person name="Salvioli di Fossalunga A."/>
            <person name="Amselem J."/>
            <person name="Novero M."/>
            <person name="Xianan X."/>
            <person name="Sedzielewska Toro K."/>
            <person name="Morin E."/>
            <person name="Lipzen A."/>
            <person name="Grigoriev I.V."/>
            <person name="Henrissat B."/>
            <person name="Martin F.M."/>
            <person name="Bonfante P."/>
        </authorList>
    </citation>
    <scope>NUCLEOTIDE SEQUENCE [LARGE SCALE GENOMIC DNA]</scope>
    <source>
        <strain evidence="1 2">BEG34</strain>
    </source>
</reference>
<evidence type="ECO:0000313" key="2">
    <source>
        <dbReference type="Proteomes" id="UP000439903"/>
    </source>
</evidence>